<dbReference type="CDD" id="cd00167">
    <property type="entry name" value="SANT"/>
    <property type="match status" value="2"/>
</dbReference>
<keyword evidence="4" id="KW-1185">Reference proteome</keyword>
<dbReference type="SMART" id="SM00717">
    <property type="entry name" value="SANT"/>
    <property type="match status" value="2"/>
</dbReference>
<organism evidence="3 4">
    <name type="scientific">Tritrichomonas musculus</name>
    <dbReference type="NCBI Taxonomy" id="1915356"/>
    <lineage>
        <taxon>Eukaryota</taxon>
        <taxon>Metamonada</taxon>
        <taxon>Parabasalia</taxon>
        <taxon>Tritrichomonadida</taxon>
        <taxon>Tritrichomonadidae</taxon>
        <taxon>Tritrichomonas</taxon>
    </lineage>
</organism>
<dbReference type="InterPro" id="IPR017930">
    <property type="entry name" value="Myb_dom"/>
</dbReference>
<feature type="domain" description="Myb-like" evidence="1">
    <location>
        <begin position="21"/>
        <end position="72"/>
    </location>
</feature>
<sequence>MSESHMLRKAQPVQFLTINKKQAVPRRPFTVEDDAKLIEMMNNSDFVNWDIIAQKMGNRSSRQCRERWVNYLSPGIRTDPWTEAEDRLLITKMNELGRCWSTIGRFFNGRSENDIKNRWYSHLRYRSIEHGGKIQIVTDPSLAPFPERKKRRRTKISPQQNALTLLEQQKQKKAMEEIQKETYFQDQLSGATGPLIFDFWDSQVFEENADMKFEQDYAHVPHIAFPFTI</sequence>
<dbReference type="SUPFAM" id="SSF46689">
    <property type="entry name" value="Homeodomain-like"/>
    <property type="match status" value="1"/>
</dbReference>
<dbReference type="Gene3D" id="1.10.10.60">
    <property type="entry name" value="Homeodomain-like"/>
    <property type="match status" value="2"/>
</dbReference>
<evidence type="ECO:0000259" key="2">
    <source>
        <dbReference type="PROSITE" id="PS51294"/>
    </source>
</evidence>
<dbReference type="PANTHER" id="PTHR45614:SF253">
    <property type="entry name" value="CHROMOSOME UNDETERMINED SCAFFOLD_38, WHOLE GENOME SHOTGUN SEQUENCE"/>
    <property type="match status" value="1"/>
</dbReference>
<protein>
    <recommendedName>
        <fullName evidence="5">Myb-like DNA-binding domain containing protein</fullName>
    </recommendedName>
</protein>
<feature type="domain" description="Myb-like" evidence="1">
    <location>
        <begin position="73"/>
        <end position="123"/>
    </location>
</feature>
<dbReference type="PROSITE" id="PS51294">
    <property type="entry name" value="HTH_MYB"/>
    <property type="match status" value="2"/>
</dbReference>
<dbReference type="InterPro" id="IPR050560">
    <property type="entry name" value="MYB_TF"/>
</dbReference>
<name>A0ABR2KUS2_9EUKA</name>
<dbReference type="EMBL" id="JAPFFF010000003">
    <property type="protein sequence ID" value="KAK8894864.1"/>
    <property type="molecule type" value="Genomic_DNA"/>
</dbReference>
<reference evidence="3 4" key="1">
    <citation type="submission" date="2024-04" db="EMBL/GenBank/DDBJ databases">
        <title>Tritrichomonas musculus Genome.</title>
        <authorList>
            <person name="Alves-Ferreira E."/>
            <person name="Grigg M."/>
            <person name="Lorenzi H."/>
            <person name="Galac M."/>
        </authorList>
    </citation>
    <scope>NUCLEOTIDE SEQUENCE [LARGE SCALE GENOMIC DNA]</scope>
    <source>
        <strain evidence="3 4">EAF2021</strain>
    </source>
</reference>
<feature type="domain" description="HTH myb-type" evidence="2">
    <location>
        <begin position="73"/>
        <end position="127"/>
    </location>
</feature>
<dbReference type="Pfam" id="PF13921">
    <property type="entry name" value="Myb_DNA-bind_6"/>
    <property type="match status" value="1"/>
</dbReference>
<evidence type="ECO:0000313" key="3">
    <source>
        <dbReference type="EMBL" id="KAK8894864.1"/>
    </source>
</evidence>
<dbReference type="InterPro" id="IPR009057">
    <property type="entry name" value="Homeodomain-like_sf"/>
</dbReference>
<dbReference type="InterPro" id="IPR001005">
    <property type="entry name" value="SANT/Myb"/>
</dbReference>
<feature type="domain" description="HTH myb-type" evidence="2">
    <location>
        <begin position="21"/>
        <end position="72"/>
    </location>
</feature>
<dbReference type="Proteomes" id="UP001470230">
    <property type="component" value="Unassembled WGS sequence"/>
</dbReference>
<evidence type="ECO:0008006" key="5">
    <source>
        <dbReference type="Google" id="ProtNLM"/>
    </source>
</evidence>
<accession>A0ABR2KUS2</accession>
<evidence type="ECO:0000313" key="4">
    <source>
        <dbReference type="Proteomes" id="UP001470230"/>
    </source>
</evidence>
<proteinExistence type="predicted"/>
<evidence type="ECO:0000259" key="1">
    <source>
        <dbReference type="PROSITE" id="PS50090"/>
    </source>
</evidence>
<dbReference type="PANTHER" id="PTHR45614">
    <property type="entry name" value="MYB PROTEIN-RELATED"/>
    <property type="match status" value="1"/>
</dbReference>
<gene>
    <name evidence="3" type="ORF">M9Y10_023304</name>
</gene>
<comment type="caution">
    <text evidence="3">The sequence shown here is derived from an EMBL/GenBank/DDBJ whole genome shotgun (WGS) entry which is preliminary data.</text>
</comment>
<dbReference type="PROSITE" id="PS50090">
    <property type="entry name" value="MYB_LIKE"/>
    <property type="match status" value="2"/>
</dbReference>